<keyword evidence="2" id="KW-1185">Reference proteome</keyword>
<accession>A0A3M7RJM4</accession>
<organism evidence="1 2">
    <name type="scientific">Brachionus plicatilis</name>
    <name type="common">Marine rotifer</name>
    <name type="synonym">Brachionus muelleri</name>
    <dbReference type="NCBI Taxonomy" id="10195"/>
    <lineage>
        <taxon>Eukaryota</taxon>
        <taxon>Metazoa</taxon>
        <taxon>Spiralia</taxon>
        <taxon>Gnathifera</taxon>
        <taxon>Rotifera</taxon>
        <taxon>Eurotatoria</taxon>
        <taxon>Monogononta</taxon>
        <taxon>Pseudotrocha</taxon>
        <taxon>Ploima</taxon>
        <taxon>Brachionidae</taxon>
        <taxon>Brachionus</taxon>
    </lineage>
</organism>
<reference evidence="1 2" key="1">
    <citation type="journal article" date="2018" name="Sci. Rep.">
        <title>Genomic signatures of local adaptation to the degree of environmental predictability in rotifers.</title>
        <authorList>
            <person name="Franch-Gras L."/>
            <person name="Hahn C."/>
            <person name="Garcia-Roger E.M."/>
            <person name="Carmona M.J."/>
            <person name="Serra M."/>
            <person name="Gomez A."/>
        </authorList>
    </citation>
    <scope>NUCLEOTIDE SEQUENCE [LARGE SCALE GENOMIC DNA]</scope>
    <source>
        <strain evidence="1">HYR1</strain>
    </source>
</reference>
<gene>
    <name evidence="1" type="ORF">BpHYR1_039148</name>
</gene>
<dbReference type="EMBL" id="REGN01003254">
    <property type="protein sequence ID" value="RNA23597.1"/>
    <property type="molecule type" value="Genomic_DNA"/>
</dbReference>
<dbReference type="Proteomes" id="UP000276133">
    <property type="component" value="Unassembled WGS sequence"/>
</dbReference>
<evidence type="ECO:0000313" key="2">
    <source>
        <dbReference type="Proteomes" id="UP000276133"/>
    </source>
</evidence>
<proteinExistence type="predicted"/>
<comment type="caution">
    <text evidence="1">The sequence shown here is derived from an EMBL/GenBank/DDBJ whole genome shotgun (WGS) entry which is preliminary data.</text>
</comment>
<evidence type="ECO:0000313" key="1">
    <source>
        <dbReference type="EMBL" id="RNA23597.1"/>
    </source>
</evidence>
<protein>
    <submittedName>
        <fullName evidence="1">Uncharacterized protein</fullName>
    </submittedName>
</protein>
<dbReference type="AlphaFoldDB" id="A0A3M7RJM4"/>
<name>A0A3M7RJM4_BRAPC</name>
<sequence length="112" mass="13014">MSGKKVSLKKRCQMFAIWIILIVGSSSGILCDSRFAICKKLFTRCIVWIFFVSYYVSKRGKLTRENSKKINSDRIFPNTLIGEQNLFKRKKIIKLILAESLECKQMKLMGQK</sequence>